<evidence type="ECO:0000313" key="3">
    <source>
        <dbReference type="Proteomes" id="UP000306602"/>
    </source>
</evidence>
<feature type="compositionally biased region" description="Acidic residues" evidence="1">
    <location>
        <begin position="350"/>
        <end position="367"/>
    </location>
</feature>
<dbReference type="EMBL" id="SRKY01000003">
    <property type="protein sequence ID" value="THH35738.1"/>
    <property type="molecule type" value="Genomic_DNA"/>
</dbReference>
<feature type="compositionally biased region" description="Acidic residues" evidence="1">
    <location>
        <begin position="380"/>
        <end position="409"/>
    </location>
</feature>
<feature type="region of interest" description="Disordered" evidence="1">
    <location>
        <begin position="380"/>
        <end position="481"/>
    </location>
</feature>
<evidence type="ECO:0000256" key="1">
    <source>
        <dbReference type="SAM" id="MobiDB-lite"/>
    </source>
</evidence>
<sequence>MSNNKILTVSYGTFSCTLEGFEDSFDTMKAIAEYFRDLASEDRYFGAEPPQPDAEMLARIAEREIARRVEAHTNDSGIHLRAGASAPALGVAAVAAASVAAEAAPEVAAEEVAPEAAPVEAAPVAEDQAVQDAVAEAVQEDVAEEATEADTAEIAADAQEPVEDVIEDAAPLAAEDDSAIEEVADTDDVQDAAETEETIEPQEAAEVEEIAEVEDAAEVEEVAEVEDITDAVAAPEVIETKEPEVAKAAPTTNFGFSTSQSSVMHASLRYAMNTVRSSSSAPAVPALDDNAAKPTTDAAEIEDLVAEPVAQDVQAEPDSIAAKLQRIRDVVAKNQAAQDGYSEDEHAVDTADEDYEDAASTTDDADDLDAAFDMGSVLEGLEDAASDEDDTLEDEMYEEDAEDDADDMSDIVGSIAESLAAAHEESMSGQPAAQVEDDDIADVLSRLDEQLAEDEAAASSADEYLAEEMAEELAAHTAEQEPVLLDPSLMVGADEDDSFDEVALAEETGDIDADLMEVVAQAEQDFEDIDLDETAPRARLLKVKRDEVDAALEAGLLEEVADEGIETSLSEEDEADLMRDLAALESELGGQDAELSADTDIDLDLDLDLDGDVADELAIDADDEIEAAMESAASHLFDDVDGDEEGKLDRLMAEADQHMHEPEANSRREAFSHMRAAVAATKADDKLGDDAHTDETDYRTDLAAAVKPRRPVASANAERPRDSRPAPLKLVAAQRIDGPDAATAAGPVRPRRVSTADLTAPMEDAGSFADYANTQGATELPEILEAAASYLSFVEGREQFSRPQLMTKVRQLQLDGFTREDGLRHFGKLLRSGKIEKLKAGRFTVSEGIGFRPDDERQAG</sequence>
<keyword evidence="3" id="KW-1185">Reference proteome</keyword>
<comment type="caution">
    <text evidence="2">The sequence shown here is derived from an EMBL/GenBank/DDBJ whole genome shotgun (WGS) entry which is preliminary data.</text>
</comment>
<proteinExistence type="predicted"/>
<feature type="region of interest" description="Disordered" evidence="1">
    <location>
        <begin position="707"/>
        <end position="727"/>
    </location>
</feature>
<gene>
    <name evidence="2" type="ORF">E4Z66_11660</name>
</gene>
<evidence type="ECO:0008006" key="4">
    <source>
        <dbReference type="Google" id="ProtNLM"/>
    </source>
</evidence>
<feature type="region of interest" description="Disordered" evidence="1">
    <location>
        <begin position="334"/>
        <end position="367"/>
    </location>
</feature>
<organism evidence="2 3">
    <name type="scientific">Aliishimia ponticola</name>
    <dbReference type="NCBI Taxonomy" id="2499833"/>
    <lineage>
        <taxon>Bacteria</taxon>
        <taxon>Pseudomonadati</taxon>
        <taxon>Pseudomonadota</taxon>
        <taxon>Alphaproteobacteria</taxon>
        <taxon>Rhodobacterales</taxon>
        <taxon>Paracoccaceae</taxon>
        <taxon>Aliishimia</taxon>
    </lineage>
</organism>
<dbReference type="PROSITE" id="PS51257">
    <property type="entry name" value="PROKAR_LIPOPROTEIN"/>
    <property type="match status" value="1"/>
</dbReference>
<reference evidence="2 3" key="1">
    <citation type="submission" date="2019-04" db="EMBL/GenBank/DDBJ databases">
        <title>Shimia ponticola sp. nov., isolated from seawater.</title>
        <authorList>
            <person name="Kim Y.-O."/>
            <person name="Yoon J.-H."/>
        </authorList>
    </citation>
    <scope>NUCLEOTIDE SEQUENCE [LARGE SCALE GENOMIC DNA]</scope>
    <source>
        <strain evidence="2 3">MYP11</strain>
    </source>
</reference>
<dbReference type="Proteomes" id="UP000306602">
    <property type="component" value="Unassembled WGS sequence"/>
</dbReference>
<name>A0A4S4NCF2_9RHOB</name>
<dbReference type="OrthoDB" id="7798282at2"/>
<protein>
    <recommendedName>
        <fullName evidence="4">Chemotaxis protein CheA</fullName>
    </recommendedName>
</protein>
<evidence type="ECO:0000313" key="2">
    <source>
        <dbReference type="EMBL" id="THH35738.1"/>
    </source>
</evidence>
<accession>A0A4S4NCF2</accession>
<dbReference type="AlphaFoldDB" id="A0A4S4NCF2"/>